<name>A0A6H5IN16_9HYME</name>
<evidence type="ECO:0000313" key="2">
    <source>
        <dbReference type="Proteomes" id="UP000479190"/>
    </source>
</evidence>
<dbReference type="EMBL" id="CADCXV010000806">
    <property type="protein sequence ID" value="CAB0035976.1"/>
    <property type="molecule type" value="Genomic_DNA"/>
</dbReference>
<keyword evidence="2" id="KW-1185">Reference proteome</keyword>
<proteinExistence type="predicted"/>
<dbReference type="AlphaFoldDB" id="A0A6H5IN16"/>
<evidence type="ECO:0000313" key="1">
    <source>
        <dbReference type="EMBL" id="CAB0035976.1"/>
    </source>
</evidence>
<organism evidence="1 2">
    <name type="scientific">Trichogramma brassicae</name>
    <dbReference type="NCBI Taxonomy" id="86971"/>
    <lineage>
        <taxon>Eukaryota</taxon>
        <taxon>Metazoa</taxon>
        <taxon>Ecdysozoa</taxon>
        <taxon>Arthropoda</taxon>
        <taxon>Hexapoda</taxon>
        <taxon>Insecta</taxon>
        <taxon>Pterygota</taxon>
        <taxon>Neoptera</taxon>
        <taxon>Endopterygota</taxon>
        <taxon>Hymenoptera</taxon>
        <taxon>Apocrita</taxon>
        <taxon>Proctotrupomorpha</taxon>
        <taxon>Chalcidoidea</taxon>
        <taxon>Trichogrammatidae</taxon>
        <taxon>Trichogramma</taxon>
    </lineage>
</organism>
<sequence length="88" mass="9302">MRKLGYSTTCASSIAPAPRCTSPACPSPRLVILLILSNRVGININTDEDKIGSLTRLVALGAAWVSRQVATIDSSASCARRSAEGERK</sequence>
<reference evidence="1 2" key="1">
    <citation type="submission" date="2020-02" db="EMBL/GenBank/DDBJ databases">
        <authorList>
            <person name="Ferguson B K."/>
        </authorList>
    </citation>
    <scope>NUCLEOTIDE SEQUENCE [LARGE SCALE GENOMIC DNA]</scope>
</reference>
<protein>
    <submittedName>
        <fullName evidence="1">Uncharacterized protein</fullName>
    </submittedName>
</protein>
<accession>A0A6H5IN16</accession>
<dbReference type="Proteomes" id="UP000479190">
    <property type="component" value="Unassembled WGS sequence"/>
</dbReference>
<gene>
    <name evidence="1" type="ORF">TBRA_LOCUS7859</name>
</gene>